<protein>
    <submittedName>
        <fullName evidence="2">ABC transporter permease</fullName>
    </submittedName>
</protein>
<keyword evidence="3" id="KW-1185">Reference proteome</keyword>
<dbReference type="EMBL" id="JBHSDV010000006">
    <property type="protein sequence ID" value="MFC4389079.1"/>
    <property type="molecule type" value="Genomic_DNA"/>
</dbReference>
<feature type="transmembrane region" description="Helical" evidence="1">
    <location>
        <begin position="227"/>
        <end position="245"/>
    </location>
</feature>
<evidence type="ECO:0000313" key="2">
    <source>
        <dbReference type="EMBL" id="MFC4389079.1"/>
    </source>
</evidence>
<evidence type="ECO:0000256" key="1">
    <source>
        <dbReference type="SAM" id="Phobius"/>
    </source>
</evidence>
<feature type="transmembrane region" description="Helical" evidence="1">
    <location>
        <begin position="135"/>
        <end position="155"/>
    </location>
</feature>
<keyword evidence="1" id="KW-0812">Transmembrane</keyword>
<feature type="transmembrane region" description="Helical" evidence="1">
    <location>
        <begin position="94"/>
        <end position="123"/>
    </location>
</feature>
<dbReference type="Pfam" id="PF12730">
    <property type="entry name" value="ABC2_membrane_4"/>
    <property type="match status" value="1"/>
</dbReference>
<feature type="transmembrane region" description="Helical" evidence="1">
    <location>
        <begin position="12"/>
        <end position="34"/>
    </location>
</feature>
<name>A0ABV8VY44_9BACI</name>
<reference evidence="3" key="1">
    <citation type="journal article" date="2019" name="Int. J. Syst. Evol. Microbiol.">
        <title>The Global Catalogue of Microorganisms (GCM) 10K type strain sequencing project: providing services to taxonomists for standard genome sequencing and annotation.</title>
        <authorList>
            <consortium name="The Broad Institute Genomics Platform"/>
            <consortium name="The Broad Institute Genome Sequencing Center for Infectious Disease"/>
            <person name="Wu L."/>
            <person name="Ma J."/>
        </authorList>
    </citation>
    <scope>NUCLEOTIDE SEQUENCE [LARGE SCALE GENOMIC DNA]</scope>
    <source>
        <strain evidence="3">KACC 14058</strain>
    </source>
</reference>
<feature type="transmembrane region" description="Helical" evidence="1">
    <location>
        <begin position="162"/>
        <end position="181"/>
    </location>
</feature>
<evidence type="ECO:0000313" key="3">
    <source>
        <dbReference type="Proteomes" id="UP001595880"/>
    </source>
</evidence>
<keyword evidence="1" id="KW-1133">Transmembrane helix</keyword>
<feature type="transmembrane region" description="Helical" evidence="1">
    <location>
        <begin position="46"/>
        <end position="73"/>
    </location>
</feature>
<dbReference type="Proteomes" id="UP001595880">
    <property type="component" value="Unassembled WGS sequence"/>
</dbReference>
<gene>
    <name evidence="2" type="ORF">ACFOZ1_14960</name>
</gene>
<keyword evidence="1" id="KW-0472">Membrane</keyword>
<proteinExistence type="predicted"/>
<dbReference type="RefSeq" id="WP_390200561.1">
    <property type="nucleotide sequence ID" value="NZ_JBHSDV010000006.1"/>
</dbReference>
<organism evidence="2 3">
    <name type="scientific">Gracilibacillus marinus</name>
    <dbReference type="NCBI Taxonomy" id="630535"/>
    <lineage>
        <taxon>Bacteria</taxon>
        <taxon>Bacillati</taxon>
        <taxon>Bacillota</taxon>
        <taxon>Bacilli</taxon>
        <taxon>Bacillales</taxon>
        <taxon>Bacillaceae</taxon>
        <taxon>Gracilibacillus</taxon>
    </lineage>
</organism>
<sequence length="252" mass="28883">MSYWILAETKKIVKNRTLTITLLLSFAFMIYILFDPFPYKDLHISTYISSVFLLSLTIFGALPMIVMGAFLSYQEYSWNTFQYLANTYSRTKLYLIKSSFLFIASFILPALTVIFAVVIHFFIGVSGNSLSFQVLMQYFTVSLFCFFWGYSAFILSLLTKSAAFSIVALFLLSFFEPAFYMHMQPDTLSYLILFNQKGLLASSFSNLIEGSYLIVPEFDYPSTLWSASYNIGIVLFVSLLGFIYIRRTSIPS</sequence>
<comment type="caution">
    <text evidence="2">The sequence shown here is derived from an EMBL/GenBank/DDBJ whole genome shotgun (WGS) entry which is preliminary data.</text>
</comment>
<accession>A0ABV8VY44</accession>